<accession>A0A6H0X6K2</accession>
<dbReference type="EMBL" id="MT259468">
    <property type="protein sequence ID" value="QIW89938.1"/>
    <property type="molecule type" value="Genomic_DNA"/>
</dbReference>
<organism evidence="1">
    <name type="scientific">Aeromonas phage PS</name>
    <dbReference type="NCBI Taxonomy" id="2723762"/>
    <lineage>
        <taxon>Viruses</taxon>
        <taxon>Duplodnaviria</taxon>
        <taxon>Heunggongvirae</taxon>
        <taxon>Uroviricota</taxon>
        <taxon>Caudoviricetes</taxon>
        <taxon>Autographivirales</taxon>
        <taxon>Autoscriptoviridae</taxon>
        <taxon>Savitribaivirus</taxon>
        <taxon>Savitribaivirus PS</taxon>
    </lineage>
</organism>
<protein>
    <submittedName>
        <fullName evidence="1">Pentapeptide repeat-containing protein</fullName>
    </submittedName>
</protein>
<evidence type="ECO:0000313" key="1">
    <source>
        <dbReference type="EMBL" id="QIW89938.1"/>
    </source>
</evidence>
<proteinExistence type="predicted"/>
<name>A0A6H0X6K2_9CAUD</name>
<sequence length="55" mass="6318">MTVTDEHLRAGCQIYTFQEWRTKTEREVLAMDGKGALVFYKETLIPLMDALKLGV</sequence>
<reference evidence="1" key="1">
    <citation type="submission" date="2020-03" db="EMBL/GenBank/DDBJ databases">
        <authorList>
            <person name="Tagunde S.N."/>
            <person name="Newase S.K."/>
            <person name="Nagar V.S."/>
            <person name="Kapadnis B.P."/>
            <person name="Pandit S.V."/>
        </authorList>
    </citation>
    <scope>NUCLEOTIDE SEQUENCE [LARGE SCALE GENOMIC DNA]</scope>
</reference>